<dbReference type="Proteomes" id="UP000054549">
    <property type="component" value="Unassembled WGS sequence"/>
</dbReference>
<sequence>MIRFLSVPRLCQLTLGQKGRDNITNLGAQAICELLQRSNGMPDLASLDIGLKTRTPINVQALLTNTPRLRLLHIRSGVFDEDVMNGIATGTLTPQLRSIMTDVRHEATDILQMIERRQQNASMTLVDNTKQVAEFSSIEFSCHGYTRGSQQSSVFRERLASLKQAAPRLSIKLSFN</sequence>
<protein>
    <submittedName>
        <fullName evidence="1">Uncharacterized protein</fullName>
    </submittedName>
</protein>
<name>A0A0C2XAT9_AMAMK</name>
<proteinExistence type="predicted"/>
<evidence type="ECO:0000313" key="2">
    <source>
        <dbReference type="Proteomes" id="UP000054549"/>
    </source>
</evidence>
<evidence type="ECO:0000313" key="1">
    <source>
        <dbReference type="EMBL" id="KIL66436.1"/>
    </source>
</evidence>
<keyword evidence="2" id="KW-1185">Reference proteome</keyword>
<dbReference type="OrthoDB" id="3221235at2759"/>
<dbReference type="STRING" id="946122.A0A0C2XAT9"/>
<dbReference type="EMBL" id="KN818236">
    <property type="protein sequence ID" value="KIL66436.1"/>
    <property type="molecule type" value="Genomic_DNA"/>
</dbReference>
<accession>A0A0C2XAT9</accession>
<gene>
    <name evidence="1" type="ORF">M378DRAFT_75077</name>
</gene>
<dbReference type="HOGENOM" id="CLU_1524739_0_0_1"/>
<dbReference type="InParanoid" id="A0A0C2XAT9"/>
<organism evidence="1 2">
    <name type="scientific">Amanita muscaria (strain Koide BX008)</name>
    <dbReference type="NCBI Taxonomy" id="946122"/>
    <lineage>
        <taxon>Eukaryota</taxon>
        <taxon>Fungi</taxon>
        <taxon>Dikarya</taxon>
        <taxon>Basidiomycota</taxon>
        <taxon>Agaricomycotina</taxon>
        <taxon>Agaricomycetes</taxon>
        <taxon>Agaricomycetidae</taxon>
        <taxon>Agaricales</taxon>
        <taxon>Pluteineae</taxon>
        <taxon>Amanitaceae</taxon>
        <taxon>Amanita</taxon>
    </lineage>
</organism>
<dbReference type="AlphaFoldDB" id="A0A0C2XAT9"/>
<reference evidence="1 2" key="1">
    <citation type="submission" date="2014-04" db="EMBL/GenBank/DDBJ databases">
        <title>Evolutionary Origins and Diversification of the Mycorrhizal Mutualists.</title>
        <authorList>
            <consortium name="DOE Joint Genome Institute"/>
            <consortium name="Mycorrhizal Genomics Consortium"/>
            <person name="Kohler A."/>
            <person name="Kuo A."/>
            <person name="Nagy L.G."/>
            <person name="Floudas D."/>
            <person name="Copeland A."/>
            <person name="Barry K.W."/>
            <person name="Cichocki N."/>
            <person name="Veneault-Fourrey C."/>
            <person name="LaButti K."/>
            <person name="Lindquist E.A."/>
            <person name="Lipzen A."/>
            <person name="Lundell T."/>
            <person name="Morin E."/>
            <person name="Murat C."/>
            <person name="Riley R."/>
            <person name="Ohm R."/>
            <person name="Sun H."/>
            <person name="Tunlid A."/>
            <person name="Henrissat B."/>
            <person name="Grigoriev I.V."/>
            <person name="Hibbett D.S."/>
            <person name="Martin F."/>
        </authorList>
    </citation>
    <scope>NUCLEOTIDE SEQUENCE [LARGE SCALE GENOMIC DNA]</scope>
    <source>
        <strain evidence="1 2">Koide BX008</strain>
    </source>
</reference>